<dbReference type="SUPFAM" id="SSF55136">
    <property type="entry name" value="Probable bacterial effector-binding domain"/>
    <property type="match status" value="1"/>
</dbReference>
<dbReference type="EMBL" id="JBJOSA010000015">
    <property type="protein sequence ID" value="MFL8938241.1"/>
    <property type="molecule type" value="Genomic_DNA"/>
</dbReference>
<proteinExistence type="predicted"/>
<dbReference type="Pfam" id="PF14526">
    <property type="entry name" value="Cass2"/>
    <property type="match status" value="1"/>
</dbReference>
<name>A0ABW8VS86_9BACI</name>
<gene>
    <name evidence="2" type="ORF">ACKA06_15730</name>
</gene>
<dbReference type="RefSeq" id="WP_197670375.1">
    <property type="nucleotide sequence ID" value="NZ_JBJOSA010000015.1"/>
</dbReference>
<dbReference type="Gene3D" id="3.20.80.10">
    <property type="entry name" value="Regulatory factor, effector binding domain"/>
    <property type="match status" value="1"/>
</dbReference>
<reference evidence="2 3" key="1">
    <citation type="submission" date="2024-12" db="EMBL/GenBank/DDBJ databases">
        <authorList>
            <person name="Li X."/>
            <person name="Zhang D."/>
        </authorList>
    </citation>
    <scope>NUCLEOTIDE SEQUENCE [LARGE SCALE GENOMIC DNA]</scope>
    <source>
        <strain evidence="2 3">JCM19602</strain>
    </source>
</reference>
<dbReference type="InterPro" id="IPR010499">
    <property type="entry name" value="AraC_E-bd"/>
</dbReference>
<evidence type="ECO:0000259" key="1">
    <source>
        <dbReference type="SMART" id="SM00871"/>
    </source>
</evidence>
<keyword evidence="3" id="KW-1185">Reference proteome</keyword>
<comment type="caution">
    <text evidence="2">The sequence shown here is derived from an EMBL/GenBank/DDBJ whole genome shotgun (WGS) entry which is preliminary data.</text>
</comment>
<protein>
    <submittedName>
        <fullName evidence="2">GyrI-like domain-containing protein</fullName>
    </submittedName>
</protein>
<evidence type="ECO:0000313" key="3">
    <source>
        <dbReference type="Proteomes" id="UP001628668"/>
    </source>
</evidence>
<dbReference type="Proteomes" id="UP001628668">
    <property type="component" value="Unassembled WGS sequence"/>
</dbReference>
<evidence type="ECO:0000313" key="2">
    <source>
        <dbReference type="EMBL" id="MFL8938241.1"/>
    </source>
</evidence>
<sequence length="158" mass="18700">MPVKVIQDEKVITLQEMKLVGYRVWCAGEEYAEEIPKTSRLIGNRLKEIKKVRNKDLQYGAFIVDARMESEDGYWVAIEVEEFEDIPKDMVTLTIPAQKYARAIYRGSNKRIFDAYDQLHKWESEQGYQRSTDKWNVEIFQSWQNPDQLIVELYDAIQ</sequence>
<dbReference type="InterPro" id="IPR011256">
    <property type="entry name" value="Reg_factor_effector_dom_sf"/>
</dbReference>
<dbReference type="InterPro" id="IPR029441">
    <property type="entry name" value="Cass2"/>
</dbReference>
<organism evidence="2 3">
    <name type="scientific">Rossellomorea oryzaecorticis</name>
    <dbReference type="NCBI Taxonomy" id="1396505"/>
    <lineage>
        <taxon>Bacteria</taxon>
        <taxon>Bacillati</taxon>
        <taxon>Bacillota</taxon>
        <taxon>Bacilli</taxon>
        <taxon>Bacillales</taxon>
        <taxon>Bacillaceae</taxon>
        <taxon>Rossellomorea</taxon>
    </lineage>
</organism>
<feature type="domain" description="AraC effector-binding" evidence="1">
    <location>
        <begin position="7"/>
        <end position="158"/>
    </location>
</feature>
<dbReference type="SMART" id="SM00871">
    <property type="entry name" value="AraC_E_bind"/>
    <property type="match status" value="1"/>
</dbReference>
<accession>A0ABW8VS86</accession>